<name>A0ABU3DK02_9RHOB</name>
<dbReference type="InterPro" id="IPR050201">
    <property type="entry name" value="Bacterial_glucokinase"/>
</dbReference>
<evidence type="ECO:0000256" key="3">
    <source>
        <dbReference type="RuleBase" id="RU004046"/>
    </source>
</evidence>
<keyword evidence="1" id="KW-0808">Transferase</keyword>
<evidence type="ECO:0000313" key="5">
    <source>
        <dbReference type="Proteomes" id="UP001265259"/>
    </source>
</evidence>
<evidence type="ECO:0000313" key="4">
    <source>
        <dbReference type="EMBL" id="MDT0683864.1"/>
    </source>
</evidence>
<dbReference type="EMBL" id="JAVRHL010000003">
    <property type="protein sequence ID" value="MDT0683864.1"/>
    <property type="molecule type" value="Genomic_DNA"/>
</dbReference>
<sequence length="321" mass="34058">MSRQSLVADIGGTNTRVALARDGVLVDASTRAFRNSEFGALEPVLRQFIEEAGCGAPDAACIAMAGPVFEGRGKMTNLDWVLDVDVLARATGARTVALLNDLQAQGHALGHLSADRLHPIIGAHETSGEAAQLVVGVGTGFNAAPVWNTDTGRYVPPSECGHASLPARRDDDRRLAAFVEHNHGFASIEDVLSGRGLERIHAWLCSERQTGDGASAAKVMQAAETGGDPCAQDAVATFVRLLGNVTGDLALTHLPFGGIYLIGGVARAMVPHMHTNGFVEAFRDKGRFSTFMERFGVTVVEDDYAALIGSIVHLEHRMAHT</sequence>
<proteinExistence type="inferred from homology"/>
<keyword evidence="5" id="KW-1185">Reference proteome</keyword>
<evidence type="ECO:0000256" key="2">
    <source>
        <dbReference type="ARBA" id="ARBA00022777"/>
    </source>
</evidence>
<protein>
    <submittedName>
        <fullName evidence="4">Glucokinase</fullName>
    </submittedName>
</protein>
<gene>
    <name evidence="4" type="ORF">RM543_14325</name>
</gene>
<dbReference type="Pfam" id="PF02685">
    <property type="entry name" value="Glucokinase"/>
    <property type="match status" value="1"/>
</dbReference>
<dbReference type="RefSeq" id="WP_311692802.1">
    <property type="nucleotide sequence ID" value="NZ_JAVRHL010000003.1"/>
</dbReference>
<keyword evidence="2" id="KW-0418">Kinase</keyword>
<organism evidence="4 5">
    <name type="scientific">Tropicimonas omnivorans</name>
    <dbReference type="NCBI Taxonomy" id="3075590"/>
    <lineage>
        <taxon>Bacteria</taxon>
        <taxon>Pseudomonadati</taxon>
        <taxon>Pseudomonadota</taxon>
        <taxon>Alphaproteobacteria</taxon>
        <taxon>Rhodobacterales</taxon>
        <taxon>Roseobacteraceae</taxon>
        <taxon>Tropicimonas</taxon>
    </lineage>
</organism>
<dbReference type="CDD" id="cd24008">
    <property type="entry name" value="ASKHA_NBD_GLK"/>
    <property type="match status" value="1"/>
</dbReference>
<dbReference type="SUPFAM" id="SSF53067">
    <property type="entry name" value="Actin-like ATPase domain"/>
    <property type="match status" value="1"/>
</dbReference>
<dbReference type="PANTHER" id="PTHR47690">
    <property type="entry name" value="GLUCOKINASE"/>
    <property type="match status" value="1"/>
</dbReference>
<dbReference type="Gene3D" id="3.30.420.40">
    <property type="match status" value="1"/>
</dbReference>
<comment type="similarity">
    <text evidence="3">Belongs to the bacterial glucokinase family.</text>
</comment>
<reference evidence="4 5" key="1">
    <citation type="submission" date="2023-09" db="EMBL/GenBank/DDBJ databases">
        <authorList>
            <person name="Rey-Velasco X."/>
        </authorList>
    </citation>
    <scope>NUCLEOTIDE SEQUENCE [LARGE SCALE GENOMIC DNA]</scope>
    <source>
        <strain evidence="4 5">F158</strain>
    </source>
</reference>
<dbReference type="PANTHER" id="PTHR47690:SF1">
    <property type="entry name" value="GLUCOKINASE"/>
    <property type="match status" value="1"/>
</dbReference>
<dbReference type="InterPro" id="IPR043129">
    <property type="entry name" value="ATPase_NBD"/>
</dbReference>
<dbReference type="Gene3D" id="3.40.367.20">
    <property type="match status" value="1"/>
</dbReference>
<dbReference type="InterPro" id="IPR003836">
    <property type="entry name" value="Glucokinase"/>
</dbReference>
<evidence type="ECO:0000256" key="1">
    <source>
        <dbReference type="ARBA" id="ARBA00022679"/>
    </source>
</evidence>
<accession>A0ABU3DK02</accession>
<comment type="caution">
    <text evidence="4">The sequence shown here is derived from an EMBL/GenBank/DDBJ whole genome shotgun (WGS) entry which is preliminary data.</text>
</comment>
<dbReference type="Proteomes" id="UP001265259">
    <property type="component" value="Unassembled WGS sequence"/>
</dbReference>